<dbReference type="EMBL" id="BRYB01004896">
    <property type="protein sequence ID" value="GMI18840.1"/>
    <property type="molecule type" value="Genomic_DNA"/>
</dbReference>
<evidence type="ECO:0000256" key="1">
    <source>
        <dbReference type="SAM" id="SignalP"/>
    </source>
</evidence>
<gene>
    <name evidence="2" type="ORF">TeGR_g13870</name>
</gene>
<sequence length="378" mass="42062">MLGMVMYFALLATVGAFIPTPLLTAPPSSLHLPSLPSSFPQPLHTIHQPLFGSSNQQQQQQQQPDPTVVTLRRRPLLTPKSFLWNSVLRLRRLCALLVLIVRQVGFQVTGIPLTRLARRFVRPLVRVWPTKSLYARFFLQPILLMYYYPIIVARGLFKKRPLLQTSSAVLTGVETVLEAGYTAPIAISNDTVEKIDLPSVADFESLVGLDEDDMVYEATGIDESEASVSALGATPSALQEVPETSSYDAYLKNLKQPYIVRAVAVRITQATSEIVTVDAASGDMEIDGTNPRGKWTRTMLNSDTPHELLTADSEKVMSTARWEGDVHLSGYDTGMYEGGRFESKRYVEGGRYYCETVFTPKAEGKGVRAEVKWEFDKV</sequence>
<comment type="caution">
    <text evidence="2">The sequence shown here is derived from an EMBL/GenBank/DDBJ whole genome shotgun (WGS) entry which is preliminary data.</text>
</comment>
<evidence type="ECO:0000313" key="3">
    <source>
        <dbReference type="Proteomes" id="UP001165060"/>
    </source>
</evidence>
<protein>
    <submittedName>
        <fullName evidence="2">Uncharacterized protein</fullName>
    </submittedName>
</protein>
<organism evidence="2 3">
    <name type="scientific">Tetraparma gracilis</name>
    <dbReference type="NCBI Taxonomy" id="2962635"/>
    <lineage>
        <taxon>Eukaryota</taxon>
        <taxon>Sar</taxon>
        <taxon>Stramenopiles</taxon>
        <taxon>Ochrophyta</taxon>
        <taxon>Bolidophyceae</taxon>
        <taxon>Parmales</taxon>
        <taxon>Triparmaceae</taxon>
        <taxon>Tetraparma</taxon>
    </lineage>
</organism>
<keyword evidence="3" id="KW-1185">Reference proteome</keyword>
<proteinExistence type="predicted"/>
<name>A0ABQ6M3A1_9STRA</name>
<feature type="signal peptide" evidence="1">
    <location>
        <begin position="1"/>
        <end position="16"/>
    </location>
</feature>
<accession>A0ABQ6M3A1</accession>
<dbReference type="Proteomes" id="UP001165060">
    <property type="component" value="Unassembled WGS sequence"/>
</dbReference>
<evidence type="ECO:0000313" key="2">
    <source>
        <dbReference type="EMBL" id="GMI18840.1"/>
    </source>
</evidence>
<reference evidence="2 3" key="1">
    <citation type="journal article" date="2023" name="Commun. Biol.">
        <title>Genome analysis of Parmales, the sister group of diatoms, reveals the evolutionary specialization of diatoms from phago-mixotrophs to photoautotrophs.</title>
        <authorList>
            <person name="Ban H."/>
            <person name="Sato S."/>
            <person name="Yoshikawa S."/>
            <person name="Yamada K."/>
            <person name="Nakamura Y."/>
            <person name="Ichinomiya M."/>
            <person name="Sato N."/>
            <person name="Blanc-Mathieu R."/>
            <person name="Endo H."/>
            <person name="Kuwata A."/>
            <person name="Ogata H."/>
        </authorList>
    </citation>
    <scope>NUCLEOTIDE SEQUENCE [LARGE SCALE GENOMIC DNA]</scope>
</reference>
<keyword evidence="1" id="KW-0732">Signal</keyword>
<feature type="chain" id="PRO_5047204940" evidence="1">
    <location>
        <begin position="17"/>
        <end position="378"/>
    </location>
</feature>